<evidence type="ECO:0000313" key="4">
    <source>
        <dbReference type="Proteomes" id="UP000194318"/>
    </source>
</evidence>
<accession>A0A1Y2NUG8</accession>
<sequence>MGEVLLACWACARCLPRALWWHCSAAVPVSFAQLYALNHLCQDMVDGTGAVRGQANTAQSYKTVVELVLGLIDAEMRVLAARRDDLSQTVSQFKRRTETISEFLTGSAAELEEELTRSRSEEQQTLTPLEELQGRMRAATTFADPLRRRVAAPEATHSTRAREEEKAAQAALSLAQRAITRAQRQPGTDPVLRCPSCTHLLTGRIVPQGACGLCLCELDPGARDEAAQAAEAALATARQRAVEAAKATGETGDALALARAELAERTCLEIGLLAGQTGQLSAAPCRCPHPGRHARAFADPDRRLPRTGGCSTRDRQLCELQRALRSAVEELRGVREAFKTRENLPSGRQATLVEIEEQFAAIIGSLSLPGEPGARIDRPSLLP</sequence>
<gene>
    <name evidence="3" type="ORF">BG846_03155</name>
    <name evidence="2" type="ORF">BG846_03219</name>
    <name evidence="1" type="ORF">BG846_04770</name>
</gene>
<evidence type="ECO:0000313" key="1">
    <source>
        <dbReference type="EMBL" id="OSY49630.1"/>
    </source>
</evidence>
<dbReference type="EMBL" id="MIFZ01000315">
    <property type="protein sequence ID" value="OSY49630.1"/>
    <property type="molecule type" value="Genomic_DNA"/>
</dbReference>
<reference evidence="3 4" key="1">
    <citation type="submission" date="2016-09" db="EMBL/GenBank/DDBJ databases">
        <title>Streptomyces fradiae DSM40063, a candidate organism with high potential of specific P450 cytochromes.</title>
        <authorList>
            <person name="Grumaz C."/>
            <person name="Vainshtein Y."/>
            <person name="Kirstahler P."/>
            <person name="Sohn K."/>
        </authorList>
    </citation>
    <scope>NUCLEOTIDE SEQUENCE [LARGE SCALE GENOMIC DNA]</scope>
    <source>
        <strain evidence="3 4">DSM 40063</strain>
    </source>
</reference>
<protein>
    <recommendedName>
        <fullName evidence="5">Chromosome partition protein Smc</fullName>
    </recommendedName>
</protein>
<evidence type="ECO:0000313" key="2">
    <source>
        <dbReference type="EMBL" id="OSY51121.1"/>
    </source>
</evidence>
<proteinExistence type="predicted"/>
<evidence type="ECO:0000313" key="3">
    <source>
        <dbReference type="EMBL" id="OSY51173.1"/>
    </source>
</evidence>
<comment type="caution">
    <text evidence="3">The sequence shown here is derived from an EMBL/GenBank/DDBJ whole genome shotgun (WGS) entry which is preliminary data.</text>
</comment>
<dbReference type="AlphaFoldDB" id="A0A1Y2NUG8"/>
<dbReference type="EMBL" id="MIFZ01000246">
    <property type="protein sequence ID" value="OSY51121.1"/>
    <property type="molecule type" value="Genomic_DNA"/>
</dbReference>
<organism evidence="3 4">
    <name type="scientific">Streptomyces fradiae ATCC 10745 = DSM 40063</name>
    <dbReference type="NCBI Taxonomy" id="1319510"/>
    <lineage>
        <taxon>Bacteria</taxon>
        <taxon>Bacillati</taxon>
        <taxon>Actinomycetota</taxon>
        <taxon>Actinomycetes</taxon>
        <taxon>Kitasatosporales</taxon>
        <taxon>Streptomycetaceae</taxon>
        <taxon>Streptomyces</taxon>
    </lineage>
</organism>
<dbReference type="Proteomes" id="UP000194318">
    <property type="component" value="Unassembled WGS sequence"/>
</dbReference>
<dbReference type="EMBL" id="MIFZ01000245">
    <property type="protein sequence ID" value="OSY51173.1"/>
    <property type="molecule type" value="Genomic_DNA"/>
</dbReference>
<name>A0A1Y2NUG8_STRFR</name>
<evidence type="ECO:0008006" key="5">
    <source>
        <dbReference type="Google" id="ProtNLM"/>
    </source>
</evidence>